<dbReference type="InterPro" id="IPR036157">
    <property type="entry name" value="dUTPase-like_sf"/>
</dbReference>
<name>A0A1Z5IYU6_9LACO</name>
<dbReference type="CDD" id="cd07557">
    <property type="entry name" value="trimeric_dUTPase"/>
    <property type="match status" value="1"/>
</dbReference>
<dbReference type="InterPro" id="IPR029054">
    <property type="entry name" value="dUTPase-like"/>
</dbReference>
<dbReference type="AlphaFoldDB" id="A0A1Z5IYU6"/>
<dbReference type="GO" id="GO:0008483">
    <property type="term" value="F:transaminase activity"/>
    <property type="evidence" value="ECO:0007669"/>
    <property type="project" value="UniProtKB-KW"/>
</dbReference>
<feature type="domain" description="dUTPase-like" evidence="6">
    <location>
        <begin position="15"/>
        <end position="122"/>
    </location>
</feature>
<dbReference type="EMBL" id="BCMI01000032">
    <property type="protein sequence ID" value="GAX07010.1"/>
    <property type="molecule type" value="Genomic_DNA"/>
</dbReference>
<dbReference type="SUPFAM" id="SSF51283">
    <property type="entry name" value="dUTPase-like"/>
    <property type="match status" value="1"/>
</dbReference>
<dbReference type="InterPro" id="IPR008181">
    <property type="entry name" value="dUTPase"/>
</dbReference>
<evidence type="ECO:0000313" key="7">
    <source>
        <dbReference type="EMBL" id="GAX07010.1"/>
    </source>
</evidence>
<dbReference type="PANTHER" id="PTHR11241">
    <property type="entry name" value="DEOXYURIDINE 5'-TRIPHOSPHATE NUCLEOTIDOHYDROLASE"/>
    <property type="match status" value="1"/>
</dbReference>
<dbReference type="OrthoDB" id="9809956at2"/>
<dbReference type="EC" id="3.6.1.23" evidence="2"/>
<dbReference type="GO" id="GO:0000287">
    <property type="term" value="F:magnesium ion binding"/>
    <property type="evidence" value="ECO:0007669"/>
    <property type="project" value="InterPro"/>
</dbReference>
<comment type="caution">
    <text evidence="7">The sequence shown here is derived from an EMBL/GenBank/DDBJ whole genome shotgun (WGS) entry which is preliminary data.</text>
</comment>
<protein>
    <recommendedName>
        <fullName evidence="2">dUTP diphosphatase</fullName>
        <ecNumber evidence="2">3.6.1.23</ecNumber>
    </recommendedName>
</protein>
<dbReference type="RefSeq" id="WP_089121916.1">
    <property type="nucleotide sequence ID" value="NZ_BCMI01000032.1"/>
</dbReference>
<organism evidence="7 8">
    <name type="scientific">Secundilactobacillus pentosiphilus</name>
    <dbReference type="NCBI Taxonomy" id="1714682"/>
    <lineage>
        <taxon>Bacteria</taxon>
        <taxon>Bacillati</taxon>
        <taxon>Bacillota</taxon>
        <taxon>Bacilli</taxon>
        <taxon>Lactobacillales</taxon>
        <taxon>Lactobacillaceae</taxon>
        <taxon>Secundilactobacillus</taxon>
    </lineage>
</organism>
<evidence type="ECO:0000256" key="3">
    <source>
        <dbReference type="ARBA" id="ARBA00022801"/>
    </source>
</evidence>
<dbReference type="GO" id="GO:0006226">
    <property type="term" value="P:dUMP biosynthetic process"/>
    <property type="evidence" value="ECO:0007669"/>
    <property type="project" value="InterPro"/>
</dbReference>
<dbReference type="GO" id="GO:0046081">
    <property type="term" value="P:dUTP catabolic process"/>
    <property type="evidence" value="ECO:0007669"/>
    <property type="project" value="InterPro"/>
</dbReference>
<keyword evidence="7" id="KW-0808">Transferase</keyword>
<dbReference type="GO" id="GO:0004170">
    <property type="term" value="F:dUTP diphosphatase activity"/>
    <property type="evidence" value="ECO:0007669"/>
    <property type="project" value="UniProtKB-EC"/>
</dbReference>
<keyword evidence="3" id="KW-0378">Hydrolase</keyword>
<dbReference type="PANTHER" id="PTHR11241:SF0">
    <property type="entry name" value="DEOXYURIDINE 5'-TRIPHOSPHATE NUCLEOTIDOHYDROLASE"/>
    <property type="match status" value="1"/>
</dbReference>
<reference evidence="7 8" key="1">
    <citation type="submission" date="2015-11" db="EMBL/GenBank/DDBJ databases">
        <title>Draft genome sequences of new species of the genus Lactobacillus isolated from orchardgrass silage.</title>
        <authorList>
            <person name="Tohno M."/>
            <person name="Tanizawa Y."/>
            <person name="Arita M."/>
        </authorList>
    </citation>
    <scope>NUCLEOTIDE SEQUENCE [LARGE SCALE GENOMIC DNA]</scope>
    <source>
        <strain evidence="7 8">IWT25</strain>
    </source>
</reference>
<keyword evidence="7" id="KW-0032">Aminotransferase</keyword>
<evidence type="ECO:0000256" key="4">
    <source>
        <dbReference type="ARBA" id="ARBA00023080"/>
    </source>
</evidence>
<evidence type="ECO:0000313" key="8">
    <source>
        <dbReference type="Proteomes" id="UP000198414"/>
    </source>
</evidence>
<sequence>MPRVFLKYKRMTSSAMAPHQAHPDDAGFDLYADQTVYFAPFETKRVSLGISIELNKGYSSEIRPEPGFAIQSPVKCIQTTIRNGYHDEIMATFTNLSNQSNQINKGDKVCQLVVQHDTQVQLTNLDE</sequence>
<dbReference type="InterPro" id="IPR033704">
    <property type="entry name" value="dUTPase_trimeric"/>
</dbReference>
<keyword evidence="4" id="KW-0546">Nucleotide metabolism</keyword>
<evidence type="ECO:0000256" key="5">
    <source>
        <dbReference type="ARBA" id="ARBA00047686"/>
    </source>
</evidence>
<evidence type="ECO:0000256" key="1">
    <source>
        <dbReference type="ARBA" id="ARBA00006581"/>
    </source>
</evidence>
<dbReference type="Proteomes" id="UP000198414">
    <property type="component" value="Unassembled WGS sequence"/>
</dbReference>
<proteinExistence type="inferred from homology"/>
<comment type="catalytic activity">
    <reaction evidence="5">
        <text>dUTP + H2O = dUMP + diphosphate + H(+)</text>
        <dbReference type="Rhea" id="RHEA:10248"/>
        <dbReference type="ChEBI" id="CHEBI:15377"/>
        <dbReference type="ChEBI" id="CHEBI:15378"/>
        <dbReference type="ChEBI" id="CHEBI:33019"/>
        <dbReference type="ChEBI" id="CHEBI:61555"/>
        <dbReference type="ChEBI" id="CHEBI:246422"/>
        <dbReference type="EC" id="3.6.1.23"/>
    </reaction>
</comment>
<comment type="similarity">
    <text evidence="1">Belongs to the dUTPase family.</text>
</comment>
<evidence type="ECO:0000256" key="2">
    <source>
        <dbReference type="ARBA" id="ARBA00012379"/>
    </source>
</evidence>
<accession>A0A1Z5IYU6</accession>
<gene>
    <name evidence="7" type="ORF">IWT25_02358</name>
</gene>
<dbReference type="Gene3D" id="2.70.40.10">
    <property type="match status" value="1"/>
</dbReference>
<dbReference type="Pfam" id="PF00692">
    <property type="entry name" value="dUTPase"/>
    <property type="match status" value="1"/>
</dbReference>
<evidence type="ECO:0000259" key="6">
    <source>
        <dbReference type="Pfam" id="PF00692"/>
    </source>
</evidence>